<evidence type="ECO:0000313" key="2">
    <source>
        <dbReference type="EMBL" id="EFX76519.1"/>
    </source>
</evidence>
<reference evidence="2 3" key="1">
    <citation type="journal article" date="2011" name="Science">
        <title>The ecoresponsive genome of Daphnia pulex.</title>
        <authorList>
            <person name="Colbourne J.K."/>
            <person name="Pfrender M.E."/>
            <person name="Gilbert D."/>
            <person name="Thomas W.K."/>
            <person name="Tucker A."/>
            <person name="Oakley T.H."/>
            <person name="Tokishita S."/>
            <person name="Aerts A."/>
            <person name="Arnold G.J."/>
            <person name="Basu M.K."/>
            <person name="Bauer D.J."/>
            <person name="Caceres C.E."/>
            <person name="Carmel L."/>
            <person name="Casola C."/>
            <person name="Choi J.H."/>
            <person name="Detter J.C."/>
            <person name="Dong Q."/>
            <person name="Dusheyko S."/>
            <person name="Eads B.D."/>
            <person name="Frohlich T."/>
            <person name="Geiler-Samerotte K.A."/>
            <person name="Gerlach D."/>
            <person name="Hatcher P."/>
            <person name="Jogdeo S."/>
            <person name="Krijgsveld J."/>
            <person name="Kriventseva E.V."/>
            <person name="Kultz D."/>
            <person name="Laforsch C."/>
            <person name="Lindquist E."/>
            <person name="Lopez J."/>
            <person name="Manak J.R."/>
            <person name="Muller J."/>
            <person name="Pangilinan J."/>
            <person name="Patwardhan R.P."/>
            <person name="Pitluck S."/>
            <person name="Pritham E.J."/>
            <person name="Rechtsteiner A."/>
            <person name="Rho M."/>
            <person name="Rogozin I.B."/>
            <person name="Sakarya O."/>
            <person name="Salamov A."/>
            <person name="Schaack S."/>
            <person name="Shapiro H."/>
            <person name="Shiga Y."/>
            <person name="Skalitzky C."/>
            <person name="Smith Z."/>
            <person name="Souvorov A."/>
            <person name="Sung W."/>
            <person name="Tang Z."/>
            <person name="Tsuchiya D."/>
            <person name="Tu H."/>
            <person name="Vos H."/>
            <person name="Wang M."/>
            <person name="Wolf Y.I."/>
            <person name="Yamagata H."/>
            <person name="Yamada T."/>
            <person name="Ye Y."/>
            <person name="Shaw J.R."/>
            <person name="Andrews J."/>
            <person name="Crease T.J."/>
            <person name="Tang H."/>
            <person name="Lucas S.M."/>
            <person name="Robertson H.M."/>
            <person name="Bork P."/>
            <person name="Koonin E.V."/>
            <person name="Zdobnov E.M."/>
            <person name="Grigoriev I.V."/>
            <person name="Lynch M."/>
            <person name="Boore J.L."/>
        </authorList>
    </citation>
    <scope>NUCLEOTIDE SEQUENCE [LARGE SCALE GENOMIC DNA]</scope>
</reference>
<accession>E9GVJ3</accession>
<dbReference type="HOGENOM" id="CLU_1512144_0_0_1"/>
<evidence type="ECO:0000256" key="1">
    <source>
        <dbReference type="SAM" id="SignalP"/>
    </source>
</evidence>
<dbReference type="KEGG" id="dpx:DAPPUDRAFT_306131"/>
<organism evidence="2 3">
    <name type="scientific">Daphnia pulex</name>
    <name type="common">Water flea</name>
    <dbReference type="NCBI Taxonomy" id="6669"/>
    <lineage>
        <taxon>Eukaryota</taxon>
        <taxon>Metazoa</taxon>
        <taxon>Ecdysozoa</taxon>
        <taxon>Arthropoda</taxon>
        <taxon>Crustacea</taxon>
        <taxon>Branchiopoda</taxon>
        <taxon>Diplostraca</taxon>
        <taxon>Cladocera</taxon>
        <taxon>Anomopoda</taxon>
        <taxon>Daphniidae</taxon>
        <taxon>Daphnia</taxon>
    </lineage>
</organism>
<dbReference type="AlphaFoldDB" id="E9GVJ3"/>
<dbReference type="Proteomes" id="UP000000305">
    <property type="component" value="Unassembled WGS sequence"/>
</dbReference>
<gene>
    <name evidence="2" type="ORF">DAPPUDRAFT_306131</name>
</gene>
<protein>
    <submittedName>
        <fullName evidence="2">Uncharacterized protein</fullName>
    </submittedName>
</protein>
<keyword evidence="1" id="KW-0732">Signal</keyword>
<dbReference type="EMBL" id="GL732568">
    <property type="protein sequence ID" value="EFX76519.1"/>
    <property type="molecule type" value="Genomic_DNA"/>
</dbReference>
<proteinExistence type="predicted"/>
<feature type="signal peptide" evidence="1">
    <location>
        <begin position="1"/>
        <end position="20"/>
    </location>
</feature>
<dbReference type="InParanoid" id="E9GVJ3"/>
<name>E9GVJ3_DAPPU</name>
<dbReference type="OrthoDB" id="10329792at2759"/>
<evidence type="ECO:0000313" key="3">
    <source>
        <dbReference type="Proteomes" id="UP000000305"/>
    </source>
</evidence>
<keyword evidence="3" id="KW-1185">Reference proteome</keyword>
<feature type="chain" id="PRO_5003237759" evidence="1">
    <location>
        <begin position="21"/>
        <end position="178"/>
    </location>
</feature>
<sequence length="178" mass="19679">MSYSALILLLLAFSPLMANGKPANITESNKPVSRESRQMMLPAAPYYYIPYPQVHRQPAPSIFQSLDDIIRMLDPATKQRLLTSLMTLAESFSSNQPFDETGFKSQMNSPDGVSPVDLSSFLDENGQLPIEFQNASPEKIKEMVENRLGFGAIANIAVQYVVQLLIQMIIAQIIAALG</sequence>